<evidence type="ECO:0000256" key="7">
    <source>
        <dbReference type="SAM" id="MobiDB-lite"/>
    </source>
</evidence>
<dbReference type="InterPro" id="IPR018383">
    <property type="entry name" value="UPF0324_pro"/>
</dbReference>
<feature type="compositionally biased region" description="Low complexity" evidence="7">
    <location>
        <begin position="9"/>
        <end position="34"/>
    </location>
</feature>
<feature type="transmembrane region" description="Helical" evidence="8">
    <location>
        <begin position="336"/>
        <end position="356"/>
    </location>
</feature>
<keyword evidence="5 8" id="KW-1133">Transmembrane helix</keyword>
<feature type="transmembrane region" description="Helical" evidence="8">
    <location>
        <begin position="68"/>
        <end position="87"/>
    </location>
</feature>
<keyword evidence="4 8" id="KW-0812">Transmembrane</keyword>
<feature type="transmembrane region" description="Helical" evidence="8">
    <location>
        <begin position="152"/>
        <end position="174"/>
    </location>
</feature>
<evidence type="ECO:0000256" key="1">
    <source>
        <dbReference type="ARBA" id="ARBA00004651"/>
    </source>
</evidence>
<feature type="transmembrane region" description="Helical" evidence="8">
    <location>
        <begin position="99"/>
        <end position="117"/>
    </location>
</feature>
<feature type="transmembrane region" description="Helical" evidence="8">
    <location>
        <begin position="41"/>
        <end position="61"/>
    </location>
</feature>
<dbReference type="Pfam" id="PF03601">
    <property type="entry name" value="Cons_hypoth698"/>
    <property type="match status" value="1"/>
</dbReference>
<comment type="similarity">
    <text evidence="2">Belongs to the UPF0324 family.</text>
</comment>
<feature type="transmembrane region" description="Helical" evidence="8">
    <location>
        <begin position="368"/>
        <end position="386"/>
    </location>
</feature>
<keyword evidence="6 8" id="KW-0472">Membrane</keyword>
<evidence type="ECO:0000256" key="8">
    <source>
        <dbReference type="SAM" id="Phobius"/>
    </source>
</evidence>
<protein>
    <submittedName>
        <fullName evidence="9">Sulfate exporter family transporter</fullName>
    </submittedName>
</protein>
<evidence type="ECO:0000256" key="4">
    <source>
        <dbReference type="ARBA" id="ARBA00022692"/>
    </source>
</evidence>
<sequence length="387" mass="38443">MPEPRPDTSPRTSTATATTPAPSTGPTTPSDPATGSPLLRVLPGLLLSFAVAGLAYGLGMLVPVASPALAAILVGALAANLGLLPPVLKPGLDLAAKPVLRIGIVLLGLQLAIGDVIALGPLTIVVIVAIVGIGMVSGLLIGRALHLPPTQALLIACGFSICGAAAVAAAGGAITPRRREGESAEEATERLETQIATAVALVVVFGTLMIPLLPLAARALGLGTDASGTWAGASIHEVAQVVAAGSILGGGALGIAVLVKLGRVLMLAPVIAILTAVERRQAETDRTSADSRAGAPAPAAKRPPLIPFFVLAFIVAVCIRSTGLLPEAVVDVSKPVQALCLAAAMFALGTGVRVRLLKQVGGRPVVQAALVTLVVAVVGLGGALLAV</sequence>
<dbReference type="PANTHER" id="PTHR30106:SF2">
    <property type="entry name" value="UPF0324 INNER MEMBRANE PROTEIN YEIH"/>
    <property type="match status" value="1"/>
</dbReference>
<reference evidence="9" key="1">
    <citation type="submission" date="2022-05" db="EMBL/GenBank/DDBJ databases">
        <title>Genomic analysis of Brachybacterium sp. CBA3104.</title>
        <authorList>
            <person name="Roh S.W."/>
            <person name="Kim Y.B."/>
            <person name="Kim Y."/>
        </authorList>
    </citation>
    <scope>NUCLEOTIDE SEQUENCE</scope>
    <source>
        <strain evidence="9">CBA3104</strain>
    </source>
</reference>
<feature type="transmembrane region" description="Helical" evidence="8">
    <location>
        <begin position="237"/>
        <end position="259"/>
    </location>
</feature>
<gene>
    <name evidence="9" type="ORF">M4486_02570</name>
</gene>
<dbReference type="RefSeq" id="WP_249479408.1">
    <property type="nucleotide sequence ID" value="NZ_CP097218.1"/>
</dbReference>
<feature type="transmembrane region" description="Helical" evidence="8">
    <location>
        <begin position="195"/>
        <end position="217"/>
    </location>
</feature>
<feature type="transmembrane region" description="Helical" evidence="8">
    <location>
        <begin position="124"/>
        <end position="146"/>
    </location>
</feature>
<keyword evidence="10" id="KW-1185">Reference proteome</keyword>
<keyword evidence="3" id="KW-1003">Cell membrane</keyword>
<feature type="transmembrane region" description="Helical" evidence="8">
    <location>
        <begin position="305"/>
        <end position="324"/>
    </location>
</feature>
<dbReference type="Proteomes" id="UP001055868">
    <property type="component" value="Chromosome"/>
</dbReference>
<evidence type="ECO:0000256" key="5">
    <source>
        <dbReference type="ARBA" id="ARBA00022989"/>
    </source>
</evidence>
<evidence type="ECO:0000313" key="10">
    <source>
        <dbReference type="Proteomes" id="UP001055868"/>
    </source>
</evidence>
<name>A0ABY4NAF4_9MICO</name>
<evidence type="ECO:0000256" key="3">
    <source>
        <dbReference type="ARBA" id="ARBA00022475"/>
    </source>
</evidence>
<evidence type="ECO:0000313" key="9">
    <source>
        <dbReference type="EMBL" id="UQN30250.1"/>
    </source>
</evidence>
<proteinExistence type="inferred from homology"/>
<dbReference type="EMBL" id="CP097218">
    <property type="protein sequence ID" value="UQN30250.1"/>
    <property type="molecule type" value="Genomic_DNA"/>
</dbReference>
<accession>A0ABY4NAF4</accession>
<evidence type="ECO:0000256" key="6">
    <source>
        <dbReference type="ARBA" id="ARBA00023136"/>
    </source>
</evidence>
<comment type="subcellular location">
    <subcellularLocation>
        <location evidence="1">Cell membrane</location>
        <topology evidence="1">Multi-pass membrane protein</topology>
    </subcellularLocation>
</comment>
<evidence type="ECO:0000256" key="2">
    <source>
        <dbReference type="ARBA" id="ARBA00007977"/>
    </source>
</evidence>
<feature type="region of interest" description="Disordered" evidence="7">
    <location>
        <begin position="1"/>
        <end position="34"/>
    </location>
</feature>
<organism evidence="9 10">
    <name type="scientific">Brachybacterium kimchii</name>
    <dbReference type="NCBI Taxonomy" id="2942909"/>
    <lineage>
        <taxon>Bacteria</taxon>
        <taxon>Bacillati</taxon>
        <taxon>Actinomycetota</taxon>
        <taxon>Actinomycetes</taxon>
        <taxon>Micrococcales</taxon>
        <taxon>Dermabacteraceae</taxon>
        <taxon>Brachybacterium</taxon>
    </lineage>
</organism>
<dbReference type="PANTHER" id="PTHR30106">
    <property type="entry name" value="INNER MEMBRANE PROTEIN YEIH-RELATED"/>
    <property type="match status" value="1"/>
</dbReference>